<dbReference type="InterPro" id="IPR043502">
    <property type="entry name" value="DNA/RNA_pol_sf"/>
</dbReference>
<dbReference type="GO" id="GO:0003720">
    <property type="term" value="F:telomerase activity"/>
    <property type="evidence" value="ECO:0007669"/>
    <property type="project" value="InterPro"/>
</dbReference>
<accession>A0A819Z012</accession>
<name>A0A819Z012_9BILA</name>
<proteinExistence type="predicted"/>
<feature type="domain" description="Reverse transcriptase" evidence="2">
    <location>
        <begin position="44"/>
        <end position="323"/>
    </location>
</feature>
<dbReference type="EMBL" id="CAJOBD010011528">
    <property type="protein sequence ID" value="CAF4168928.1"/>
    <property type="molecule type" value="Genomic_DNA"/>
</dbReference>
<dbReference type="PANTHER" id="PTHR21301">
    <property type="entry name" value="REVERSE TRANSCRIPTASE"/>
    <property type="match status" value="1"/>
</dbReference>
<comment type="caution">
    <text evidence="3">The sequence shown here is derived from an EMBL/GenBank/DDBJ whole genome shotgun (WGS) entry which is preliminary data.</text>
</comment>
<dbReference type="Proteomes" id="UP000663836">
    <property type="component" value="Unassembled WGS sequence"/>
</dbReference>
<dbReference type="InterPro" id="IPR003545">
    <property type="entry name" value="Telomerase_RT"/>
</dbReference>
<dbReference type="InterPro" id="IPR000477">
    <property type="entry name" value="RT_dom"/>
</dbReference>
<dbReference type="PANTHER" id="PTHR21301:SF10">
    <property type="entry name" value="REVERSE TRANSCRIPTASE DOMAIN-CONTAINING PROTEIN"/>
    <property type="match status" value="1"/>
</dbReference>
<evidence type="ECO:0000313" key="3">
    <source>
        <dbReference type="EMBL" id="CAF4168928.1"/>
    </source>
</evidence>
<dbReference type="SUPFAM" id="SSF56672">
    <property type="entry name" value="DNA/RNA polymerases"/>
    <property type="match status" value="1"/>
</dbReference>
<dbReference type="InterPro" id="IPR058912">
    <property type="entry name" value="HTH_animal"/>
</dbReference>
<evidence type="ECO:0000256" key="1">
    <source>
        <dbReference type="ARBA" id="ARBA00032044"/>
    </source>
</evidence>
<feature type="non-terminal residue" evidence="3">
    <location>
        <position position="1"/>
    </location>
</feature>
<evidence type="ECO:0000259" key="2">
    <source>
        <dbReference type="PROSITE" id="PS50878"/>
    </source>
</evidence>
<organism evidence="3 4">
    <name type="scientific">Rotaria sordida</name>
    <dbReference type="NCBI Taxonomy" id="392033"/>
    <lineage>
        <taxon>Eukaryota</taxon>
        <taxon>Metazoa</taxon>
        <taxon>Spiralia</taxon>
        <taxon>Gnathifera</taxon>
        <taxon>Rotifera</taxon>
        <taxon>Eurotatoria</taxon>
        <taxon>Bdelloidea</taxon>
        <taxon>Philodinida</taxon>
        <taxon>Philodinidae</taxon>
        <taxon>Rotaria</taxon>
    </lineage>
</organism>
<protein>
    <recommendedName>
        <fullName evidence="1">Telomerase catalytic subunit</fullName>
    </recommendedName>
</protein>
<dbReference type="PROSITE" id="PS50878">
    <property type="entry name" value="RT_POL"/>
    <property type="match status" value="1"/>
</dbReference>
<sequence>MNKKIDLEPMKHHDRVSADKGGITVIMNKNNYIEKIEEKLNDNKLYKKVKDPTNKIKSKINNITNYLFNKRRITEIQKLDFKSIDNLATVRGQPKLHKDGNPMRIITCTRSTILSSISLLTFNFIKHLRDTINNNVKNTEEFISKLIDIKIDKDDRLASLDVIDLFNNVPISKSIDIVLKRIEKTEIFCQSNLTKTDLRNLLELCLNNSYFTFNNKYYKQVKGLPMGNVLSPLLAHLYMHEFINNTLHEIKEKLFRYVDDLFIITKMKKTQLESYTESLNSKRTSIKFTCEYEEDAQINFLDTTITRNLNENKLDIRWFRKPTANDRFLNFHSSHHHSVKLNIIQNMTQRVINTTRNNEQQQIDLNKLKQIANQTNLYKLNKKQKPETKFILSLPYVKGIEVLKRKLEQIGIKLYFTYPLKLKSLVTLNLKPQSKSIVYQMNCKCGAIYNGETKVGLKDRMKQHETKIKENDINSSSEI</sequence>
<dbReference type="GO" id="GO:0003677">
    <property type="term" value="F:DNA binding"/>
    <property type="evidence" value="ECO:0007669"/>
    <property type="project" value="InterPro"/>
</dbReference>
<gene>
    <name evidence="3" type="ORF">JBS370_LOCUS34906</name>
</gene>
<dbReference type="GO" id="GO:0000723">
    <property type="term" value="P:telomere maintenance"/>
    <property type="evidence" value="ECO:0007669"/>
    <property type="project" value="InterPro"/>
</dbReference>
<dbReference type="PRINTS" id="PR01365">
    <property type="entry name" value="TELOMERASERT"/>
</dbReference>
<dbReference type="AlphaFoldDB" id="A0A819Z012"/>
<reference evidence="3" key="1">
    <citation type="submission" date="2021-02" db="EMBL/GenBank/DDBJ databases">
        <authorList>
            <person name="Nowell W R."/>
        </authorList>
    </citation>
    <scope>NUCLEOTIDE SEQUENCE</scope>
</reference>
<evidence type="ECO:0000313" key="4">
    <source>
        <dbReference type="Proteomes" id="UP000663836"/>
    </source>
</evidence>
<dbReference type="Pfam" id="PF26215">
    <property type="entry name" value="HTH_animal"/>
    <property type="match status" value="1"/>
</dbReference>
<dbReference type="Pfam" id="PF00078">
    <property type="entry name" value="RVT_1"/>
    <property type="match status" value="1"/>
</dbReference>